<keyword evidence="4" id="KW-1185">Reference proteome</keyword>
<accession>A0A4R6RSY4</accession>
<dbReference type="AlphaFoldDB" id="A0A4R6RSY4"/>
<name>A0A4R6RSY4_LABRH</name>
<gene>
    <name evidence="3" type="ORF">EV186_11197</name>
</gene>
<dbReference type="Pfam" id="PF05235">
    <property type="entry name" value="CHAD"/>
    <property type="match status" value="1"/>
</dbReference>
<dbReference type="InterPro" id="IPR033469">
    <property type="entry name" value="CYTH-like_dom_sf"/>
</dbReference>
<dbReference type="InterPro" id="IPR023577">
    <property type="entry name" value="CYTH_domain"/>
</dbReference>
<dbReference type="OrthoDB" id="9777271at2"/>
<dbReference type="Gene3D" id="1.40.20.10">
    <property type="entry name" value="CHAD domain"/>
    <property type="match status" value="1"/>
</dbReference>
<dbReference type="Gene3D" id="2.40.320.10">
    <property type="entry name" value="Hypothetical Protein Pfu-838710-001"/>
    <property type="match status" value="1"/>
</dbReference>
<dbReference type="RefSeq" id="WP_133854247.1">
    <property type="nucleotide sequence ID" value="NZ_SNXZ01000011.1"/>
</dbReference>
<protein>
    <submittedName>
        <fullName evidence="3">CHAD domain-containing protein</fullName>
    </submittedName>
</protein>
<dbReference type="CDD" id="cd07374">
    <property type="entry name" value="CYTH-like_Pase"/>
    <property type="match status" value="1"/>
</dbReference>
<organism evidence="3 4">
    <name type="scientific">Labedaea rhizosphaerae</name>
    <dbReference type="NCBI Taxonomy" id="598644"/>
    <lineage>
        <taxon>Bacteria</taxon>
        <taxon>Bacillati</taxon>
        <taxon>Actinomycetota</taxon>
        <taxon>Actinomycetes</taxon>
        <taxon>Pseudonocardiales</taxon>
        <taxon>Pseudonocardiaceae</taxon>
        <taxon>Labedaea</taxon>
    </lineage>
</organism>
<evidence type="ECO:0000313" key="3">
    <source>
        <dbReference type="EMBL" id="TDP89971.1"/>
    </source>
</evidence>
<dbReference type="SMART" id="SM00880">
    <property type="entry name" value="CHAD"/>
    <property type="match status" value="1"/>
</dbReference>
<feature type="domain" description="CYTH" evidence="1">
    <location>
        <begin position="5"/>
        <end position="202"/>
    </location>
</feature>
<sequence>MTTAVVESERKYDVPAGASLPDWSGVAGVASVLGPEQTELDAHYFDTADLRLLRAGFTLRNRAGGEDAGWHAKVPAGGGDREELRFAPQPGMPEELAKLFAGIARGAELVEVARLKTTRTTWTLLDDAGSALAEVAADQVTATVPQRAGTEAATVKSWHEVEIELAGGADRATADRLGAVMAEAGFPVSSAKSKLARALAVKRPRTKRAGSAGAVVLAYVRKQADAVRQQDIAIRRDLPDAVHQARVASRKLRATLKTFRPVLRRRQVDPLREELQWYERRLSGARDVEVMSEVLHDEVGQVPVEHVLGPVAAKLTAHFAREEATAADTVARTMAAKRYFRMLDRLDQLLEDPPLRKRKGKKALRKSARKAWRRVKKAVQRSESATVGPELDAALHRARKETRKARYAADALKPAFGKKVRRWRKHLKALQDALGEQHDAVTTGAQLRQLAIRTHASGGNAYTYGLLYARQDEHGRAGYRKFRALWTDPPSKTPTWLR</sequence>
<comment type="caution">
    <text evidence="3">The sequence shown here is derived from an EMBL/GenBank/DDBJ whole genome shotgun (WGS) entry which is preliminary data.</text>
</comment>
<dbReference type="InterPro" id="IPR007899">
    <property type="entry name" value="CHAD_dom"/>
</dbReference>
<dbReference type="PROSITE" id="PS51707">
    <property type="entry name" value="CYTH"/>
    <property type="match status" value="1"/>
</dbReference>
<dbReference type="PANTHER" id="PTHR39339:SF1">
    <property type="entry name" value="CHAD DOMAIN-CONTAINING PROTEIN"/>
    <property type="match status" value="1"/>
</dbReference>
<evidence type="ECO:0000259" key="2">
    <source>
        <dbReference type="PROSITE" id="PS51708"/>
    </source>
</evidence>
<evidence type="ECO:0000259" key="1">
    <source>
        <dbReference type="PROSITE" id="PS51707"/>
    </source>
</evidence>
<dbReference type="PROSITE" id="PS51708">
    <property type="entry name" value="CHAD"/>
    <property type="match status" value="1"/>
</dbReference>
<dbReference type="Pfam" id="PF01928">
    <property type="entry name" value="CYTH"/>
    <property type="match status" value="1"/>
</dbReference>
<dbReference type="Proteomes" id="UP000295444">
    <property type="component" value="Unassembled WGS sequence"/>
</dbReference>
<feature type="domain" description="CHAD" evidence="2">
    <location>
        <begin position="209"/>
        <end position="491"/>
    </location>
</feature>
<dbReference type="SMART" id="SM01118">
    <property type="entry name" value="CYTH"/>
    <property type="match status" value="1"/>
</dbReference>
<evidence type="ECO:0000313" key="4">
    <source>
        <dbReference type="Proteomes" id="UP000295444"/>
    </source>
</evidence>
<dbReference type="SUPFAM" id="SSF55154">
    <property type="entry name" value="CYTH-like phosphatases"/>
    <property type="match status" value="1"/>
</dbReference>
<dbReference type="PANTHER" id="PTHR39339">
    <property type="entry name" value="SLR1444 PROTEIN"/>
    <property type="match status" value="1"/>
</dbReference>
<dbReference type="EMBL" id="SNXZ01000011">
    <property type="protein sequence ID" value="TDP89971.1"/>
    <property type="molecule type" value="Genomic_DNA"/>
</dbReference>
<dbReference type="InterPro" id="IPR038186">
    <property type="entry name" value="CHAD_dom_sf"/>
</dbReference>
<reference evidence="3 4" key="1">
    <citation type="submission" date="2019-03" db="EMBL/GenBank/DDBJ databases">
        <title>Genomic Encyclopedia of Type Strains, Phase IV (KMG-IV): sequencing the most valuable type-strain genomes for metagenomic binning, comparative biology and taxonomic classification.</title>
        <authorList>
            <person name="Goeker M."/>
        </authorList>
    </citation>
    <scope>NUCLEOTIDE SEQUENCE [LARGE SCALE GENOMIC DNA]</scope>
    <source>
        <strain evidence="3 4">DSM 45361</strain>
    </source>
</reference>
<proteinExistence type="predicted"/>